<dbReference type="AlphaFoldDB" id="A0AAN2BKL1"/>
<keyword evidence="3" id="KW-1185">Reference proteome</keyword>
<evidence type="ECO:0000313" key="2">
    <source>
        <dbReference type="EMBL" id="BCD98149.1"/>
    </source>
</evidence>
<evidence type="ECO:0000256" key="1">
    <source>
        <dbReference type="SAM" id="Phobius"/>
    </source>
</evidence>
<keyword evidence="1" id="KW-0812">Transmembrane</keyword>
<feature type="transmembrane region" description="Helical" evidence="1">
    <location>
        <begin position="12"/>
        <end position="31"/>
    </location>
</feature>
<organism evidence="2 3">
    <name type="scientific">Marinagarivorans cellulosilyticus</name>
    <dbReference type="NCBI Taxonomy" id="2721545"/>
    <lineage>
        <taxon>Bacteria</taxon>
        <taxon>Pseudomonadati</taxon>
        <taxon>Pseudomonadota</taxon>
        <taxon>Gammaproteobacteria</taxon>
        <taxon>Cellvibrionales</taxon>
        <taxon>Cellvibrionaceae</taxon>
        <taxon>Marinagarivorans</taxon>
    </lineage>
</organism>
<dbReference type="RefSeq" id="WP_236982313.1">
    <property type="nucleotide sequence ID" value="NZ_AP023086.1"/>
</dbReference>
<keyword evidence="1" id="KW-1133">Transmembrane helix</keyword>
<dbReference type="KEGG" id="marq:MARGE09_P2350"/>
<evidence type="ECO:0000313" key="3">
    <source>
        <dbReference type="Proteomes" id="UP001320119"/>
    </source>
</evidence>
<sequence>MNKQRAYRAGFWPSLAGLFALTALVLVIMWFREHHKGAALARQLHNIEGRLDAWVAEQGAQASSAQSCPQASLPLADQTLQQICSAYMAYAQSNDKGIESLISVRLEQDIQQKYAFLFQAITLGKQDAAQLSRLMIERESVLNAPVQGYFTQPEELQAVIDEQQGLLANIDAEVRELLGEQVYHKYELLNDSGFEQYQLEQFSQSLTAENQVTGEQKGQLLLSKLQYQQKFEQQLAQLGEAADAEKVKDALSAFKAAYYSDGAAVLSPVQLVQLKAFEDAQFDALFQSLSLQLMEASSSQPVAE</sequence>
<keyword evidence="1" id="KW-0472">Membrane</keyword>
<name>A0AAN2BKL1_9GAMM</name>
<gene>
    <name evidence="2" type="ORF">MARGE09_P2350</name>
</gene>
<reference evidence="2 3" key="1">
    <citation type="journal article" date="2022" name="IScience">
        <title>An ultrasensitive nanofiber-based assay for enzymatic hydrolysis and deep-sea microbial degradation of cellulose.</title>
        <authorList>
            <person name="Tsudome M."/>
            <person name="Tachioka M."/>
            <person name="Miyazaki M."/>
            <person name="Uchimura K."/>
            <person name="Tsuda M."/>
            <person name="Takaki Y."/>
            <person name="Deguchi S."/>
        </authorList>
    </citation>
    <scope>NUCLEOTIDE SEQUENCE [LARGE SCALE GENOMIC DNA]</scope>
    <source>
        <strain evidence="2 3">GE09</strain>
    </source>
</reference>
<accession>A0AAN2BKL1</accession>
<dbReference type="Proteomes" id="UP001320119">
    <property type="component" value="Chromosome"/>
</dbReference>
<protein>
    <submittedName>
        <fullName evidence="2">Uncharacterized protein</fullName>
    </submittedName>
</protein>
<dbReference type="EMBL" id="AP023086">
    <property type="protein sequence ID" value="BCD98149.1"/>
    <property type="molecule type" value="Genomic_DNA"/>
</dbReference>
<proteinExistence type="predicted"/>